<dbReference type="Gene3D" id="1.10.8.10">
    <property type="entry name" value="DNA helicase RuvA subunit, C-terminal domain"/>
    <property type="match status" value="1"/>
</dbReference>
<dbReference type="InterPro" id="IPR036249">
    <property type="entry name" value="Thioredoxin-like_sf"/>
</dbReference>
<dbReference type="CDD" id="cd01767">
    <property type="entry name" value="UBX"/>
    <property type="match status" value="1"/>
</dbReference>
<dbReference type="Pfam" id="PF14555">
    <property type="entry name" value="UBA_4"/>
    <property type="match status" value="1"/>
</dbReference>
<feature type="region of interest" description="Disordered" evidence="2">
    <location>
        <begin position="480"/>
        <end position="518"/>
    </location>
</feature>
<dbReference type="Pfam" id="PF00789">
    <property type="entry name" value="UBX"/>
    <property type="match status" value="1"/>
</dbReference>
<evidence type="ECO:0000256" key="1">
    <source>
        <dbReference type="ARBA" id="ARBA00023054"/>
    </source>
</evidence>
<reference evidence="4 5" key="1">
    <citation type="journal article" date="2020" name="G3 (Bethesda)">
        <title>Genetic Underpinnings of Host Manipulation by Ophiocordyceps as Revealed by Comparative Transcriptomics.</title>
        <authorList>
            <person name="Will I."/>
            <person name="Das B."/>
            <person name="Trinh T."/>
            <person name="Brachmann A."/>
            <person name="Ohm R.A."/>
            <person name="de Bekker C."/>
        </authorList>
    </citation>
    <scope>NUCLEOTIDE SEQUENCE [LARGE SCALE GENOMIC DNA]</scope>
    <source>
        <strain evidence="4 5">EC05</strain>
    </source>
</reference>
<evidence type="ECO:0000313" key="5">
    <source>
        <dbReference type="Proteomes" id="UP000562929"/>
    </source>
</evidence>
<name>A0A8H4VE43_9HYPO</name>
<dbReference type="EMBL" id="JAACLJ010000003">
    <property type="protein sequence ID" value="KAF4589142.1"/>
    <property type="molecule type" value="Genomic_DNA"/>
</dbReference>
<dbReference type="SUPFAM" id="SSF52833">
    <property type="entry name" value="Thioredoxin-like"/>
    <property type="match status" value="1"/>
</dbReference>
<keyword evidence="5" id="KW-1185">Reference proteome</keyword>
<dbReference type="InterPro" id="IPR006577">
    <property type="entry name" value="UAS"/>
</dbReference>
<feature type="domain" description="UAS" evidence="3">
    <location>
        <begin position="176"/>
        <end position="304"/>
    </location>
</feature>
<dbReference type="GO" id="GO:0005783">
    <property type="term" value="C:endoplasmic reticulum"/>
    <property type="evidence" value="ECO:0007669"/>
    <property type="project" value="TreeGrafter"/>
</dbReference>
<dbReference type="InterPro" id="IPR009060">
    <property type="entry name" value="UBA-like_sf"/>
</dbReference>
<dbReference type="Gene3D" id="3.40.30.10">
    <property type="entry name" value="Glutaredoxin"/>
    <property type="match status" value="1"/>
</dbReference>
<dbReference type="OrthoDB" id="1026733at2759"/>
<dbReference type="CDD" id="cd14273">
    <property type="entry name" value="UBA_TAP-C_like"/>
    <property type="match status" value="1"/>
</dbReference>
<comment type="caution">
    <text evidence="4">The sequence shown here is derived from an EMBL/GenBank/DDBJ whole genome shotgun (WGS) entry which is preliminary data.</text>
</comment>
<dbReference type="SUPFAM" id="SSF54236">
    <property type="entry name" value="Ubiquitin-like"/>
    <property type="match status" value="1"/>
</dbReference>
<dbReference type="Proteomes" id="UP000562929">
    <property type="component" value="Unassembled WGS sequence"/>
</dbReference>
<sequence length="518" mass="57551">MANGDGQLSPSQQQALQQYVQVTNQDADAARSLLQRSQWNVEIAVAKFFDGEGPDLVAEAMAAQRAPPRHENLQESLLEAAAASGSRRTRRDRTDPAPRIVPPQPVTHRTPWLLGLLLAPFSWGCRATSALVRTCYYLFSFLPAAIRPRAVTAGLTSSRGRRMLLPRDTAARFKREFDEEYGPNELPFFEGGLAQAHDLAKKDVKFLLMLLMSPEHDDTASFVRETLLSADVVGFIGNPANGIILWGGNVLDSEAYQAATEYNCTKFPFSALVCLTPKEGSARMGVVKRVTGPVPAGAYLSELQGAMEKYGADLESVRAERTAQEVARTLRTEQDSAYERSLAIDRERAREKREAAAAAAEADRRAREEAEAAAAKEQKRRQWRAWRASRVGPEPAAEEKKVVRIALKMPEASGAGRIVRRFAHDSSLEELYAFVDCYDVRPDGAAEPPPDMYEHEYEFRIVSTLPRVVYEPSMTMTLGESIGKSGNLIVEETRGEEEMKEEQEEEEEEKGEKGQQSR</sequence>
<dbReference type="InterPro" id="IPR029071">
    <property type="entry name" value="Ubiquitin-like_domsf"/>
</dbReference>
<evidence type="ECO:0000313" key="4">
    <source>
        <dbReference type="EMBL" id="KAF4589142.1"/>
    </source>
</evidence>
<protein>
    <submittedName>
        <fullName evidence="4">UBX domain-containing protein</fullName>
    </submittedName>
</protein>
<dbReference type="Gene3D" id="3.10.20.90">
    <property type="entry name" value="Phosphatidylinositol 3-kinase Catalytic Subunit, Chain A, domain 1"/>
    <property type="match status" value="1"/>
</dbReference>
<dbReference type="SMART" id="SM00594">
    <property type="entry name" value="UAS"/>
    <property type="match status" value="1"/>
</dbReference>
<dbReference type="PANTHER" id="PTHR23322">
    <property type="entry name" value="FAS-ASSOCIATED PROTEIN"/>
    <property type="match status" value="1"/>
</dbReference>
<feature type="region of interest" description="Disordered" evidence="2">
    <location>
        <begin position="353"/>
        <end position="374"/>
    </location>
</feature>
<accession>A0A8H4VE43</accession>
<dbReference type="PANTHER" id="PTHR23322:SF1">
    <property type="entry name" value="FAS-ASSOCIATED FACTOR 2"/>
    <property type="match status" value="1"/>
</dbReference>
<evidence type="ECO:0000256" key="2">
    <source>
        <dbReference type="SAM" id="MobiDB-lite"/>
    </source>
</evidence>
<feature type="compositionally biased region" description="Acidic residues" evidence="2">
    <location>
        <begin position="498"/>
        <end position="509"/>
    </location>
</feature>
<dbReference type="GO" id="GO:0036503">
    <property type="term" value="P:ERAD pathway"/>
    <property type="evidence" value="ECO:0007669"/>
    <property type="project" value="TreeGrafter"/>
</dbReference>
<dbReference type="InterPro" id="IPR050730">
    <property type="entry name" value="UBX_domain-protein"/>
</dbReference>
<dbReference type="GO" id="GO:0043130">
    <property type="term" value="F:ubiquitin binding"/>
    <property type="evidence" value="ECO:0007669"/>
    <property type="project" value="TreeGrafter"/>
</dbReference>
<dbReference type="SUPFAM" id="SSF46934">
    <property type="entry name" value="UBA-like"/>
    <property type="match status" value="1"/>
</dbReference>
<feature type="region of interest" description="Disordered" evidence="2">
    <location>
        <begin position="80"/>
        <end position="104"/>
    </location>
</feature>
<evidence type="ECO:0000259" key="3">
    <source>
        <dbReference type="SMART" id="SM00594"/>
    </source>
</evidence>
<dbReference type="AlphaFoldDB" id="A0A8H4VE43"/>
<gene>
    <name evidence="4" type="ORF">GQ602_003031</name>
</gene>
<dbReference type="InterPro" id="IPR001012">
    <property type="entry name" value="UBX_dom"/>
</dbReference>
<proteinExistence type="predicted"/>
<organism evidence="4 5">
    <name type="scientific">Ophiocordyceps camponoti-floridani</name>
    <dbReference type="NCBI Taxonomy" id="2030778"/>
    <lineage>
        <taxon>Eukaryota</taxon>
        <taxon>Fungi</taxon>
        <taxon>Dikarya</taxon>
        <taxon>Ascomycota</taxon>
        <taxon>Pezizomycotina</taxon>
        <taxon>Sordariomycetes</taxon>
        <taxon>Hypocreomycetidae</taxon>
        <taxon>Hypocreales</taxon>
        <taxon>Ophiocordycipitaceae</taxon>
        <taxon>Ophiocordyceps</taxon>
    </lineage>
</organism>
<keyword evidence="1" id="KW-0175">Coiled coil</keyword>